<dbReference type="Proteomes" id="UP000596427">
    <property type="component" value="Chromosome"/>
</dbReference>
<dbReference type="GO" id="GO:0032259">
    <property type="term" value="P:methylation"/>
    <property type="evidence" value="ECO:0007669"/>
    <property type="project" value="UniProtKB-KW"/>
</dbReference>
<dbReference type="AlphaFoldDB" id="A0A974PJG1"/>
<dbReference type="RefSeq" id="WP_203191630.1">
    <property type="nucleotide sequence ID" value="NZ_CP063362.1"/>
</dbReference>
<accession>A0A974PJG1</accession>
<dbReference type="Pfam" id="PF05050">
    <property type="entry name" value="Methyltransf_21"/>
    <property type="match status" value="1"/>
</dbReference>
<dbReference type="GO" id="GO:0008168">
    <property type="term" value="F:methyltransferase activity"/>
    <property type="evidence" value="ECO:0007669"/>
    <property type="project" value="UniProtKB-KW"/>
</dbReference>
<dbReference type="InterPro" id="IPR052514">
    <property type="entry name" value="SAM-dependent_MTase"/>
</dbReference>
<keyword evidence="3" id="KW-1185">Reference proteome</keyword>
<feature type="domain" description="Methyltransferase FkbM" evidence="1">
    <location>
        <begin position="87"/>
        <end position="228"/>
    </location>
</feature>
<dbReference type="KEGG" id="xdi:EZH22_16455"/>
<keyword evidence="2" id="KW-0489">Methyltransferase</keyword>
<dbReference type="Gene3D" id="3.40.50.150">
    <property type="entry name" value="Vaccinia Virus protein VP39"/>
    <property type="match status" value="1"/>
</dbReference>
<dbReference type="PANTHER" id="PTHR34203">
    <property type="entry name" value="METHYLTRANSFERASE, FKBM FAMILY PROTEIN"/>
    <property type="match status" value="1"/>
</dbReference>
<name>A0A974PJG1_9HYPH</name>
<evidence type="ECO:0000259" key="1">
    <source>
        <dbReference type="Pfam" id="PF05050"/>
    </source>
</evidence>
<dbReference type="SUPFAM" id="SSF53335">
    <property type="entry name" value="S-adenosyl-L-methionine-dependent methyltransferases"/>
    <property type="match status" value="1"/>
</dbReference>
<keyword evidence="2" id="KW-0808">Transferase</keyword>
<dbReference type="InterPro" id="IPR006342">
    <property type="entry name" value="FkbM_mtfrase"/>
</dbReference>
<dbReference type="EMBL" id="CP063362">
    <property type="protein sequence ID" value="QRG04752.1"/>
    <property type="molecule type" value="Genomic_DNA"/>
</dbReference>
<gene>
    <name evidence="2" type="ORF">EZH22_16455</name>
</gene>
<sequence>MRHGSAQGQPPHPMRYANLVKNISNWPTYFAFKYGLTQAPVAHFRLRSGVEVKVPREVLHEFKEVFFDEAYLKGMPLPVQPGDTVVDIGANIGAFSMFALHRLAAGRVIAFEPDPVNFAHLSANAALAAGRLVPVPQAISDTAGEMTFHRGNAGGVSTSGSLLSTKGEKVTVATTTLEEAFARHGIESCAFLKMDCEGAEFSILYGASDGVLKRIRQMVIEVHDQKQSPRTRADLKAHLVAKGFRLRDGMHDLLWAWRED</sequence>
<dbReference type="PANTHER" id="PTHR34203:SF15">
    <property type="entry name" value="SLL1173 PROTEIN"/>
    <property type="match status" value="1"/>
</dbReference>
<organism evidence="2 3">
    <name type="scientific">Xanthobacter dioxanivorans</name>
    <dbReference type="NCBI Taxonomy" id="2528964"/>
    <lineage>
        <taxon>Bacteria</taxon>
        <taxon>Pseudomonadati</taxon>
        <taxon>Pseudomonadota</taxon>
        <taxon>Alphaproteobacteria</taxon>
        <taxon>Hyphomicrobiales</taxon>
        <taxon>Xanthobacteraceae</taxon>
        <taxon>Xanthobacter</taxon>
    </lineage>
</organism>
<protein>
    <submittedName>
        <fullName evidence="2">FkbM family methyltransferase</fullName>
    </submittedName>
</protein>
<dbReference type="NCBIfam" id="TIGR01444">
    <property type="entry name" value="fkbM_fam"/>
    <property type="match status" value="1"/>
</dbReference>
<evidence type="ECO:0000313" key="2">
    <source>
        <dbReference type="EMBL" id="QRG04752.1"/>
    </source>
</evidence>
<dbReference type="InterPro" id="IPR029063">
    <property type="entry name" value="SAM-dependent_MTases_sf"/>
</dbReference>
<proteinExistence type="predicted"/>
<reference evidence="2 3" key="1">
    <citation type="submission" date="2020-10" db="EMBL/GenBank/DDBJ databases">
        <title>Degradation of 1,4-Dioxane by Xanthobacter sp. YN2, via a Novel Group-2 Soluble Di-Iron Monooxygenase.</title>
        <authorList>
            <person name="Ma F."/>
            <person name="Wang Y."/>
            <person name="Yang J."/>
            <person name="Guo H."/>
            <person name="Su D."/>
            <person name="Yu L."/>
        </authorList>
    </citation>
    <scope>NUCLEOTIDE SEQUENCE [LARGE SCALE GENOMIC DNA]</scope>
    <source>
        <strain evidence="2 3">YN2</strain>
    </source>
</reference>
<evidence type="ECO:0000313" key="3">
    <source>
        <dbReference type="Proteomes" id="UP000596427"/>
    </source>
</evidence>